<sequence length="328" mass="35130">MGRMTDRRIAVLMGGRSSEREISLKTGQAVYQALFRRGYDVVAIDVGDRLYQDLKEQDVAIAFLSLHGLGGEDGLVQGFLETIGIPYTGSGVRASAVGMHKVMTKTLLAAHGIPVPSGTVIRAGERPSLAKVLKACKLQLPIVVKPVSQGSTIGVTIVRRAAQWKEALALALRYDSEAMVEGYIPGHEATVSILGTAMDKADILPAIEVVAPEGFYDFSAKYQKGKTQYLCPAPLPAKVLQKIGELAYRSYKVLGCEGAARVDFRITPRGQPYVLEINTVPGMTATSLLPMAAAQAGIGYEDLVERILRSALDRAARCAQCAQLGPVS</sequence>
<dbReference type="Gene3D" id="3.30.1490.20">
    <property type="entry name" value="ATP-grasp fold, A domain"/>
    <property type="match status" value="1"/>
</dbReference>
<evidence type="ECO:0000256" key="11">
    <source>
        <dbReference type="ARBA" id="ARBA00022960"/>
    </source>
</evidence>
<dbReference type="EMBL" id="CZQA01000001">
    <property type="protein sequence ID" value="CUS34502.1"/>
    <property type="molecule type" value="Genomic_DNA"/>
</dbReference>
<evidence type="ECO:0000256" key="8">
    <source>
        <dbReference type="ARBA" id="ARBA00022741"/>
    </source>
</evidence>
<reference evidence="21 22" key="1">
    <citation type="submission" date="2015-10" db="EMBL/GenBank/DDBJ databases">
        <authorList>
            <person name="Gilbert D.G."/>
        </authorList>
    </citation>
    <scope>NUCLEOTIDE SEQUENCE [LARGE SCALE GENOMIC DNA]</scope>
    <source>
        <strain evidence="21">COMA1</strain>
    </source>
</reference>
<feature type="binding site" evidence="18">
    <location>
        <position position="263"/>
    </location>
    <ligand>
        <name>Mg(2+)</name>
        <dbReference type="ChEBI" id="CHEBI:18420"/>
        <label>1</label>
    </ligand>
</feature>
<comment type="cofactor">
    <cofactor evidence="18">
        <name>Mg(2+)</name>
        <dbReference type="ChEBI" id="CHEBI:18420"/>
    </cofactor>
    <cofactor evidence="18">
        <name>Mn(2+)</name>
        <dbReference type="ChEBI" id="CHEBI:29035"/>
    </cofactor>
    <text evidence="18">Binds 2 magnesium or manganese ions per subunit.</text>
</comment>
<accession>A0A0S4LEY7</accession>
<dbReference type="OrthoDB" id="9813261at2"/>
<evidence type="ECO:0000256" key="5">
    <source>
        <dbReference type="ARBA" id="ARBA00022490"/>
    </source>
</evidence>
<feature type="binding site" evidence="18">
    <location>
        <position position="276"/>
    </location>
    <ligand>
        <name>Mg(2+)</name>
        <dbReference type="ChEBI" id="CHEBI:18420"/>
        <label>2</label>
    </ligand>
</feature>
<dbReference type="PROSITE" id="PS00843">
    <property type="entry name" value="DALA_DALA_LIGASE_1"/>
    <property type="match status" value="1"/>
</dbReference>
<evidence type="ECO:0000256" key="10">
    <source>
        <dbReference type="ARBA" id="ARBA00022842"/>
    </source>
</evidence>
<evidence type="ECO:0000256" key="17">
    <source>
        <dbReference type="PIRSR" id="PIRSR039102-1"/>
    </source>
</evidence>
<dbReference type="InterPro" id="IPR011127">
    <property type="entry name" value="Dala_Dala_lig_N"/>
</dbReference>
<dbReference type="PROSITE" id="PS00844">
    <property type="entry name" value="DALA_DALA_LIGASE_2"/>
    <property type="match status" value="1"/>
</dbReference>
<dbReference type="Gene3D" id="3.40.50.20">
    <property type="match status" value="1"/>
</dbReference>
<comment type="function">
    <text evidence="16">Cell wall formation.</text>
</comment>
<dbReference type="NCBIfam" id="NF002378">
    <property type="entry name" value="PRK01372.1"/>
    <property type="match status" value="1"/>
</dbReference>
<evidence type="ECO:0000256" key="14">
    <source>
        <dbReference type="ARBA" id="ARBA00023316"/>
    </source>
</evidence>
<dbReference type="InterPro" id="IPR016185">
    <property type="entry name" value="PreATP-grasp_dom_sf"/>
</dbReference>
<dbReference type="STRING" id="1742972.COMA1_11738"/>
<dbReference type="InterPro" id="IPR011095">
    <property type="entry name" value="Dala_Dala_lig_C"/>
</dbReference>
<dbReference type="InterPro" id="IPR013815">
    <property type="entry name" value="ATP_grasp_subdomain_1"/>
</dbReference>
<gene>
    <name evidence="21" type="primary">ddlB</name>
    <name evidence="16" type="synonym">ddl</name>
    <name evidence="21" type="ORF">COMA1_11738</name>
</gene>
<dbReference type="SUPFAM" id="SSF56059">
    <property type="entry name" value="Glutathione synthetase ATP-binding domain-like"/>
    <property type="match status" value="1"/>
</dbReference>
<keyword evidence="10 18" id="KW-0460">Magnesium</keyword>
<keyword evidence="13 18" id="KW-0464">Manganese</keyword>
<dbReference type="PANTHER" id="PTHR23132:SF23">
    <property type="entry name" value="D-ALANINE--D-ALANINE LIGASE B"/>
    <property type="match status" value="1"/>
</dbReference>
<dbReference type="GO" id="GO:0071555">
    <property type="term" value="P:cell wall organization"/>
    <property type="evidence" value="ECO:0007669"/>
    <property type="project" value="UniProtKB-KW"/>
</dbReference>
<comment type="subcellular location">
    <subcellularLocation>
        <location evidence="2 16">Cytoplasm</location>
    </subcellularLocation>
</comment>
<dbReference type="FunFam" id="3.30.470.20:FF:000008">
    <property type="entry name" value="D-alanine--D-alanine ligase"/>
    <property type="match status" value="1"/>
</dbReference>
<evidence type="ECO:0000256" key="6">
    <source>
        <dbReference type="ARBA" id="ARBA00022598"/>
    </source>
</evidence>
<evidence type="ECO:0000259" key="20">
    <source>
        <dbReference type="PROSITE" id="PS50975"/>
    </source>
</evidence>
<dbReference type="Pfam" id="PF07478">
    <property type="entry name" value="Dala_Dala_lig_C"/>
    <property type="match status" value="1"/>
</dbReference>
<evidence type="ECO:0000256" key="3">
    <source>
        <dbReference type="ARBA" id="ARBA00010871"/>
    </source>
</evidence>
<dbReference type="AlphaFoldDB" id="A0A0S4LEY7"/>
<keyword evidence="7 18" id="KW-0479">Metal-binding</keyword>
<dbReference type="PANTHER" id="PTHR23132">
    <property type="entry name" value="D-ALANINE--D-ALANINE LIGASE"/>
    <property type="match status" value="1"/>
</dbReference>
<evidence type="ECO:0000256" key="2">
    <source>
        <dbReference type="ARBA" id="ARBA00004496"/>
    </source>
</evidence>
<dbReference type="GO" id="GO:0046872">
    <property type="term" value="F:metal ion binding"/>
    <property type="evidence" value="ECO:0007669"/>
    <property type="project" value="UniProtKB-KW"/>
</dbReference>
<keyword evidence="14 16" id="KW-0961">Cell wall biogenesis/degradation</keyword>
<dbReference type="SUPFAM" id="SSF52440">
    <property type="entry name" value="PreATP-grasp domain"/>
    <property type="match status" value="1"/>
</dbReference>
<dbReference type="InterPro" id="IPR005905">
    <property type="entry name" value="D_ala_D_ala"/>
</dbReference>
<dbReference type="Pfam" id="PF01820">
    <property type="entry name" value="Dala_Dala_lig_N"/>
    <property type="match status" value="2"/>
</dbReference>
<dbReference type="Proteomes" id="UP000199032">
    <property type="component" value="Unassembled WGS sequence"/>
</dbReference>
<dbReference type="UniPathway" id="UPA00219"/>
<keyword evidence="11 16" id="KW-0133">Cell shape</keyword>
<comment type="similarity">
    <text evidence="3 16">Belongs to the D-alanine--D-alanine ligase family.</text>
</comment>
<dbReference type="GO" id="GO:0008360">
    <property type="term" value="P:regulation of cell shape"/>
    <property type="evidence" value="ECO:0007669"/>
    <property type="project" value="UniProtKB-KW"/>
</dbReference>
<feature type="active site" evidence="17">
    <location>
        <position position="287"/>
    </location>
</feature>
<dbReference type="EC" id="6.3.2.4" evidence="4 16"/>
<dbReference type="InterPro" id="IPR011761">
    <property type="entry name" value="ATP-grasp"/>
</dbReference>
<comment type="cofactor">
    <cofactor evidence="1">
        <name>Mn(2+)</name>
        <dbReference type="ChEBI" id="CHEBI:29035"/>
    </cofactor>
</comment>
<feature type="active site" evidence="17">
    <location>
        <position position="151"/>
    </location>
</feature>
<evidence type="ECO:0000313" key="22">
    <source>
        <dbReference type="Proteomes" id="UP000199032"/>
    </source>
</evidence>
<proteinExistence type="inferred from homology"/>
<dbReference type="GO" id="GO:0008716">
    <property type="term" value="F:D-alanine-D-alanine ligase activity"/>
    <property type="evidence" value="ECO:0007669"/>
    <property type="project" value="UniProtKB-UniRule"/>
</dbReference>
<keyword evidence="9 19" id="KW-0067">ATP-binding</keyword>
<feature type="active site" evidence="17">
    <location>
        <position position="19"/>
    </location>
</feature>
<dbReference type="GO" id="GO:0005524">
    <property type="term" value="F:ATP binding"/>
    <property type="evidence" value="ECO:0007669"/>
    <property type="project" value="UniProtKB-UniRule"/>
</dbReference>
<dbReference type="GO" id="GO:0009252">
    <property type="term" value="P:peptidoglycan biosynthetic process"/>
    <property type="evidence" value="ECO:0007669"/>
    <property type="project" value="UniProtKB-UniRule"/>
</dbReference>
<dbReference type="RefSeq" id="WP_090746480.1">
    <property type="nucleotide sequence ID" value="NZ_CZQA01000001.1"/>
</dbReference>
<keyword evidence="8 19" id="KW-0547">Nucleotide-binding</keyword>
<evidence type="ECO:0000256" key="12">
    <source>
        <dbReference type="ARBA" id="ARBA00022984"/>
    </source>
</evidence>
<dbReference type="PROSITE" id="PS50975">
    <property type="entry name" value="ATP_GRASP"/>
    <property type="match status" value="1"/>
</dbReference>
<organism evidence="21 22">
    <name type="scientific">Candidatus Nitrospira nitrosa</name>
    <dbReference type="NCBI Taxonomy" id="1742972"/>
    <lineage>
        <taxon>Bacteria</taxon>
        <taxon>Pseudomonadati</taxon>
        <taxon>Nitrospirota</taxon>
        <taxon>Nitrospiria</taxon>
        <taxon>Nitrospirales</taxon>
        <taxon>Nitrospiraceae</taxon>
        <taxon>Nitrospira</taxon>
    </lineage>
</organism>
<evidence type="ECO:0000313" key="21">
    <source>
        <dbReference type="EMBL" id="CUS34502.1"/>
    </source>
</evidence>
<feature type="domain" description="ATP-grasp" evidence="20">
    <location>
        <begin position="105"/>
        <end position="309"/>
    </location>
</feature>
<feature type="binding site" evidence="18">
    <location>
        <position position="278"/>
    </location>
    <ligand>
        <name>Mg(2+)</name>
        <dbReference type="ChEBI" id="CHEBI:18420"/>
        <label>2</label>
    </ligand>
</feature>
<dbReference type="NCBIfam" id="TIGR01205">
    <property type="entry name" value="D_ala_D_alaTIGR"/>
    <property type="match status" value="1"/>
</dbReference>
<keyword evidence="6 16" id="KW-0436">Ligase</keyword>
<evidence type="ECO:0000256" key="1">
    <source>
        <dbReference type="ARBA" id="ARBA00001936"/>
    </source>
</evidence>
<dbReference type="HAMAP" id="MF_00047">
    <property type="entry name" value="Dala_Dala_lig"/>
    <property type="match status" value="1"/>
</dbReference>
<protein>
    <recommendedName>
        <fullName evidence="4 16">D-alanine--D-alanine ligase</fullName>
        <ecNumber evidence="4 16">6.3.2.4</ecNumber>
    </recommendedName>
    <alternativeName>
        <fullName evidence="16">D-Ala-D-Ala ligase</fullName>
    </alternativeName>
    <alternativeName>
        <fullName evidence="16">D-alanylalanine synthetase</fullName>
    </alternativeName>
</protein>
<keyword evidence="12 16" id="KW-0573">Peptidoglycan synthesis</keyword>
<evidence type="ECO:0000256" key="19">
    <source>
        <dbReference type="PROSITE-ProRule" id="PRU00409"/>
    </source>
</evidence>
<dbReference type="PIRSF" id="PIRSF039102">
    <property type="entry name" value="Ddl/VanB"/>
    <property type="match status" value="1"/>
</dbReference>
<evidence type="ECO:0000256" key="7">
    <source>
        <dbReference type="ARBA" id="ARBA00022723"/>
    </source>
</evidence>
<evidence type="ECO:0000256" key="16">
    <source>
        <dbReference type="HAMAP-Rule" id="MF_00047"/>
    </source>
</evidence>
<keyword evidence="5 16" id="KW-0963">Cytoplasm</keyword>
<evidence type="ECO:0000256" key="13">
    <source>
        <dbReference type="ARBA" id="ARBA00023211"/>
    </source>
</evidence>
<dbReference type="GO" id="GO:0005737">
    <property type="term" value="C:cytoplasm"/>
    <property type="evidence" value="ECO:0007669"/>
    <property type="project" value="UniProtKB-SubCell"/>
</dbReference>
<keyword evidence="22" id="KW-1185">Reference proteome</keyword>
<name>A0A0S4LEY7_9BACT</name>
<evidence type="ECO:0000256" key="4">
    <source>
        <dbReference type="ARBA" id="ARBA00012216"/>
    </source>
</evidence>
<evidence type="ECO:0000256" key="9">
    <source>
        <dbReference type="ARBA" id="ARBA00022840"/>
    </source>
</evidence>
<evidence type="ECO:0000256" key="18">
    <source>
        <dbReference type="PIRSR" id="PIRSR039102-3"/>
    </source>
</evidence>
<feature type="binding site" evidence="18">
    <location>
        <position position="276"/>
    </location>
    <ligand>
        <name>Mg(2+)</name>
        <dbReference type="ChEBI" id="CHEBI:18420"/>
        <label>1</label>
    </ligand>
</feature>
<comment type="pathway">
    <text evidence="16">Cell wall biogenesis; peptidoglycan biosynthesis.</text>
</comment>
<dbReference type="InterPro" id="IPR000291">
    <property type="entry name" value="D-Ala_lig_Van_CS"/>
</dbReference>
<evidence type="ECO:0000256" key="15">
    <source>
        <dbReference type="ARBA" id="ARBA00047614"/>
    </source>
</evidence>
<dbReference type="Gene3D" id="3.30.470.20">
    <property type="entry name" value="ATP-grasp fold, B domain"/>
    <property type="match status" value="1"/>
</dbReference>
<comment type="catalytic activity">
    <reaction evidence="15 16">
        <text>2 D-alanine + ATP = D-alanyl-D-alanine + ADP + phosphate + H(+)</text>
        <dbReference type="Rhea" id="RHEA:11224"/>
        <dbReference type="ChEBI" id="CHEBI:15378"/>
        <dbReference type="ChEBI" id="CHEBI:30616"/>
        <dbReference type="ChEBI" id="CHEBI:43474"/>
        <dbReference type="ChEBI" id="CHEBI:57416"/>
        <dbReference type="ChEBI" id="CHEBI:57822"/>
        <dbReference type="ChEBI" id="CHEBI:456216"/>
        <dbReference type="EC" id="6.3.2.4"/>
    </reaction>
</comment>